<evidence type="ECO:0000313" key="2">
    <source>
        <dbReference type="EMBL" id="MEY1661187.1"/>
    </source>
</evidence>
<keyword evidence="3" id="KW-1185">Reference proteome</keyword>
<feature type="signal peptide" evidence="1">
    <location>
        <begin position="1"/>
        <end position="23"/>
    </location>
</feature>
<reference evidence="2 3" key="1">
    <citation type="submission" date="2024-07" db="EMBL/GenBank/DDBJ databases">
        <authorList>
            <person name="Ren Q."/>
        </authorList>
    </citation>
    <scope>NUCLEOTIDE SEQUENCE [LARGE SCALE GENOMIC DNA]</scope>
    <source>
        <strain evidence="2 3">REN37</strain>
    </source>
</reference>
<gene>
    <name evidence="2" type="ORF">AB5I84_03390</name>
</gene>
<dbReference type="EMBL" id="JBGCUO010000001">
    <property type="protein sequence ID" value="MEY1661187.1"/>
    <property type="molecule type" value="Genomic_DNA"/>
</dbReference>
<feature type="chain" id="PRO_5047340733" description="Protein activator of alkane oxidation PraB" evidence="1">
    <location>
        <begin position="24"/>
        <end position="171"/>
    </location>
</feature>
<evidence type="ECO:0008006" key="4">
    <source>
        <dbReference type="Google" id="ProtNLM"/>
    </source>
</evidence>
<protein>
    <recommendedName>
        <fullName evidence="4">Protein activator of alkane oxidation PraB</fullName>
    </recommendedName>
</protein>
<evidence type="ECO:0000256" key="1">
    <source>
        <dbReference type="SAM" id="SignalP"/>
    </source>
</evidence>
<dbReference type="Proteomes" id="UP001562065">
    <property type="component" value="Unassembled WGS sequence"/>
</dbReference>
<sequence>MKKVMIAVTAGLVGLMAINTAQALTINGGNGPHTFTGTADLSKGSLTLRNCTLTLTGTVEEAAGNMVINVTSGSASGAGLCSSVKLNFPWTASVPVSSIPTTPNATVNGTFTNVDVGTPLGKCTSSPGSIGAVFGPINGSTGGSYFKFNSSLGTCTVNGQVDNSTVSVTNP</sequence>
<dbReference type="RefSeq" id="WP_369454434.1">
    <property type="nucleotide sequence ID" value="NZ_JBGCUO010000001.1"/>
</dbReference>
<organism evidence="2 3">
    <name type="scientific">Isoalcanivorax beigongshangi</name>
    <dbReference type="NCBI Taxonomy" id="3238810"/>
    <lineage>
        <taxon>Bacteria</taxon>
        <taxon>Pseudomonadati</taxon>
        <taxon>Pseudomonadota</taxon>
        <taxon>Gammaproteobacteria</taxon>
        <taxon>Oceanospirillales</taxon>
        <taxon>Alcanivoracaceae</taxon>
        <taxon>Isoalcanivorax</taxon>
    </lineage>
</organism>
<proteinExistence type="predicted"/>
<evidence type="ECO:0000313" key="3">
    <source>
        <dbReference type="Proteomes" id="UP001562065"/>
    </source>
</evidence>
<keyword evidence="1" id="KW-0732">Signal</keyword>
<accession>A0ABV4AEC8</accession>
<comment type="caution">
    <text evidence="2">The sequence shown here is derived from an EMBL/GenBank/DDBJ whole genome shotgun (WGS) entry which is preliminary data.</text>
</comment>
<name>A0ABV4AEC8_9GAMM</name>